<feature type="non-terminal residue" evidence="2">
    <location>
        <position position="1"/>
    </location>
</feature>
<gene>
    <name evidence="2" type="ORF">C3L33_21492</name>
</gene>
<protein>
    <recommendedName>
        <fullName evidence="1">Cellulose synthase RING-type zinc finger domain-containing protein</fullName>
    </recommendedName>
</protein>
<dbReference type="InterPro" id="IPR027934">
    <property type="entry name" value="CES_Znf_RING"/>
</dbReference>
<dbReference type="InterPro" id="IPR013083">
    <property type="entry name" value="Znf_RING/FYVE/PHD"/>
</dbReference>
<dbReference type="EMBL" id="QEFC01003739">
    <property type="protein sequence ID" value="KAE9446611.1"/>
    <property type="molecule type" value="Genomic_DNA"/>
</dbReference>
<proteinExistence type="predicted"/>
<dbReference type="OrthoDB" id="674948at2759"/>
<dbReference type="Pfam" id="PF14569">
    <property type="entry name" value="zf-UDP"/>
    <property type="match status" value="1"/>
</dbReference>
<dbReference type="Proteomes" id="UP000428333">
    <property type="component" value="Linkage Group LG13"/>
</dbReference>
<dbReference type="SUPFAM" id="SSF57850">
    <property type="entry name" value="RING/U-box"/>
    <property type="match status" value="1"/>
</dbReference>
<dbReference type="Gene3D" id="3.30.40.10">
    <property type="entry name" value="Zinc/RING finger domain, C3HC4 (zinc finger)"/>
    <property type="match status" value="1"/>
</dbReference>
<name>A0A6A4KTN3_9ERIC</name>
<accession>A0A6A4KTN3</accession>
<feature type="domain" description="Cellulose synthase RING-type zinc finger" evidence="1">
    <location>
        <begin position="15"/>
        <end position="57"/>
    </location>
</feature>
<keyword evidence="3" id="KW-1185">Reference proteome</keyword>
<evidence type="ECO:0000313" key="3">
    <source>
        <dbReference type="Proteomes" id="UP000428333"/>
    </source>
</evidence>
<reference evidence="2 3" key="1">
    <citation type="journal article" date="2019" name="Genome Biol. Evol.">
        <title>The Rhododendron genome and chromosomal organization provide insight into shared whole-genome duplications across the heath family (Ericaceae).</title>
        <authorList>
            <person name="Soza V.L."/>
            <person name="Lindsley D."/>
            <person name="Waalkes A."/>
            <person name="Ramage E."/>
            <person name="Patwardhan R.P."/>
            <person name="Burton J.N."/>
            <person name="Adey A."/>
            <person name="Kumar A."/>
            <person name="Qiu R."/>
            <person name="Shendure J."/>
            <person name="Hall B."/>
        </authorList>
    </citation>
    <scope>NUCLEOTIDE SEQUENCE [LARGE SCALE GENOMIC DNA]</scope>
    <source>
        <strain evidence="2">RSF 1966-606</strain>
    </source>
</reference>
<comment type="caution">
    <text evidence="2">The sequence shown here is derived from an EMBL/GenBank/DDBJ whole genome shotgun (WGS) entry which is preliminary data.</text>
</comment>
<dbReference type="AlphaFoldDB" id="A0A6A4KTN3"/>
<evidence type="ECO:0000259" key="1">
    <source>
        <dbReference type="Pfam" id="PF14569"/>
    </source>
</evidence>
<sequence length="153" mass="16853">MELPSIVGGITSVTSVKELSGQICQICGDEIEVTADGEPFVACNECAFPVCRACYDLHSIHVLGSPRVDGDEEEEEFDDLDNEFEYGSNDHQHFAEAVLSSRLSTGRGHQRNTSGVTAPYDMESSPLNPDIPLLTYDQEVNWFDVGLNVLFFC</sequence>
<evidence type="ECO:0000313" key="2">
    <source>
        <dbReference type="EMBL" id="KAE9446611.1"/>
    </source>
</evidence>
<organism evidence="2 3">
    <name type="scientific">Rhododendron williamsianum</name>
    <dbReference type="NCBI Taxonomy" id="262921"/>
    <lineage>
        <taxon>Eukaryota</taxon>
        <taxon>Viridiplantae</taxon>
        <taxon>Streptophyta</taxon>
        <taxon>Embryophyta</taxon>
        <taxon>Tracheophyta</taxon>
        <taxon>Spermatophyta</taxon>
        <taxon>Magnoliopsida</taxon>
        <taxon>eudicotyledons</taxon>
        <taxon>Gunneridae</taxon>
        <taxon>Pentapetalae</taxon>
        <taxon>asterids</taxon>
        <taxon>Ericales</taxon>
        <taxon>Ericaceae</taxon>
        <taxon>Ericoideae</taxon>
        <taxon>Rhodoreae</taxon>
        <taxon>Rhododendron</taxon>
    </lineage>
</organism>